<organism evidence="2 3">
    <name type="scientific">Mucilaginibacter angelicae</name>
    <dbReference type="NCBI Taxonomy" id="869718"/>
    <lineage>
        <taxon>Bacteria</taxon>
        <taxon>Pseudomonadati</taxon>
        <taxon>Bacteroidota</taxon>
        <taxon>Sphingobacteriia</taxon>
        <taxon>Sphingobacteriales</taxon>
        <taxon>Sphingobacteriaceae</taxon>
        <taxon>Mucilaginibacter</taxon>
    </lineage>
</organism>
<protein>
    <submittedName>
        <fullName evidence="2">DUF2314 domain-containing protein</fullName>
    </submittedName>
</protein>
<dbReference type="Proteomes" id="UP001589828">
    <property type="component" value="Unassembled WGS sequence"/>
</dbReference>
<accession>A0ABV6LC51</accession>
<gene>
    <name evidence="2" type="ORF">ACFFGT_22560</name>
</gene>
<sequence length="116" mass="13422">MLKKDDPTFLALKDTAQKYMPQFIEALTKKTEGFKFVIKSDFKDGDTHEHMWSQILEYKSDKFSGTFIDSAVDVKNVHMGDTVLVNVNDVEDWAIYDDKDERVAGAFSEKYLESKR</sequence>
<dbReference type="Pfam" id="PF10077">
    <property type="entry name" value="DUF2314"/>
    <property type="match status" value="1"/>
</dbReference>
<name>A0ABV6LC51_9SPHI</name>
<proteinExistence type="predicted"/>
<feature type="domain" description="DUF2314" evidence="1">
    <location>
        <begin position="15"/>
        <end position="113"/>
    </location>
</feature>
<dbReference type="RefSeq" id="WP_377024773.1">
    <property type="nucleotide sequence ID" value="NZ_JBHLTS010000070.1"/>
</dbReference>
<dbReference type="EMBL" id="JBHLTS010000070">
    <property type="protein sequence ID" value="MFC0517009.1"/>
    <property type="molecule type" value="Genomic_DNA"/>
</dbReference>
<evidence type="ECO:0000259" key="1">
    <source>
        <dbReference type="Pfam" id="PF10077"/>
    </source>
</evidence>
<keyword evidence="3" id="KW-1185">Reference proteome</keyword>
<evidence type="ECO:0000313" key="3">
    <source>
        <dbReference type="Proteomes" id="UP001589828"/>
    </source>
</evidence>
<comment type="caution">
    <text evidence="2">The sequence shown here is derived from an EMBL/GenBank/DDBJ whole genome shotgun (WGS) entry which is preliminary data.</text>
</comment>
<evidence type="ECO:0000313" key="2">
    <source>
        <dbReference type="EMBL" id="MFC0517009.1"/>
    </source>
</evidence>
<dbReference type="InterPro" id="IPR018756">
    <property type="entry name" value="DUF2314"/>
</dbReference>
<reference evidence="2 3" key="1">
    <citation type="submission" date="2024-09" db="EMBL/GenBank/DDBJ databases">
        <authorList>
            <person name="Sun Q."/>
            <person name="Mori K."/>
        </authorList>
    </citation>
    <scope>NUCLEOTIDE SEQUENCE [LARGE SCALE GENOMIC DNA]</scope>
    <source>
        <strain evidence="2 3">NCAIM B.02415</strain>
    </source>
</reference>